<keyword evidence="1" id="KW-1185">Reference proteome</keyword>
<name>A0A915L3X1_ROMCU</name>
<protein>
    <submittedName>
        <fullName evidence="2">Uncharacterized protein</fullName>
    </submittedName>
</protein>
<dbReference type="AlphaFoldDB" id="A0A915L3X1"/>
<organism evidence="1 2">
    <name type="scientific">Romanomermis culicivorax</name>
    <name type="common">Nematode worm</name>
    <dbReference type="NCBI Taxonomy" id="13658"/>
    <lineage>
        <taxon>Eukaryota</taxon>
        <taxon>Metazoa</taxon>
        <taxon>Ecdysozoa</taxon>
        <taxon>Nematoda</taxon>
        <taxon>Enoplea</taxon>
        <taxon>Dorylaimia</taxon>
        <taxon>Mermithida</taxon>
        <taxon>Mermithoidea</taxon>
        <taxon>Mermithidae</taxon>
        <taxon>Romanomermis</taxon>
    </lineage>
</organism>
<dbReference type="Proteomes" id="UP000887565">
    <property type="component" value="Unplaced"/>
</dbReference>
<accession>A0A915L3X1</accession>
<sequence>MVLRQYRLQAREVNDQAPAWVDFPKNANLGDCGVAAVRKGDAWMMLTLSLTVRNVSLKVLATSVCKLVAATAGCCWAIAASVWAPVVVIDGSMATTAEGCTL</sequence>
<dbReference type="WBParaSite" id="nRc.2.0.1.t45436-RA">
    <property type="protein sequence ID" value="nRc.2.0.1.t45436-RA"/>
    <property type="gene ID" value="nRc.2.0.1.g45436"/>
</dbReference>
<proteinExistence type="predicted"/>
<evidence type="ECO:0000313" key="2">
    <source>
        <dbReference type="WBParaSite" id="nRc.2.0.1.t45436-RA"/>
    </source>
</evidence>
<reference evidence="2" key="1">
    <citation type="submission" date="2022-11" db="UniProtKB">
        <authorList>
            <consortium name="WormBaseParasite"/>
        </authorList>
    </citation>
    <scope>IDENTIFICATION</scope>
</reference>
<evidence type="ECO:0000313" key="1">
    <source>
        <dbReference type="Proteomes" id="UP000887565"/>
    </source>
</evidence>